<comment type="caution">
    <text evidence="5">The sequence shown here is derived from an EMBL/GenBank/DDBJ whole genome shotgun (WGS) entry which is preliminary data.</text>
</comment>
<dbReference type="InterPro" id="IPR049712">
    <property type="entry name" value="Poly_export"/>
</dbReference>
<name>A0A2H9VTB3_9SPHI</name>
<reference evidence="5 6" key="1">
    <citation type="submission" date="2017-11" db="EMBL/GenBank/DDBJ databases">
        <title>Genomic Encyclopedia of Archaeal and Bacterial Type Strains, Phase II (KMG-II): From Individual Species to Whole Genera.</title>
        <authorList>
            <person name="Goeker M."/>
        </authorList>
    </citation>
    <scope>NUCLEOTIDE SEQUENCE [LARGE SCALE GENOMIC DNA]</scope>
    <source>
        <strain evidence="5 6">DSM 28175</strain>
    </source>
</reference>
<dbReference type="RefSeq" id="WP_100340257.1">
    <property type="nucleotide sequence ID" value="NZ_PGFJ01000001.1"/>
</dbReference>
<evidence type="ECO:0000256" key="2">
    <source>
        <dbReference type="SAM" id="Phobius"/>
    </source>
</evidence>
<keyword evidence="2" id="KW-0812">Transmembrane</keyword>
<feature type="transmembrane region" description="Helical" evidence="2">
    <location>
        <begin position="248"/>
        <end position="272"/>
    </location>
</feature>
<dbReference type="Proteomes" id="UP000242687">
    <property type="component" value="Unassembled WGS sequence"/>
</dbReference>
<evidence type="ECO:0000313" key="6">
    <source>
        <dbReference type="Proteomes" id="UP000242687"/>
    </source>
</evidence>
<dbReference type="Pfam" id="PF10531">
    <property type="entry name" value="SLBB"/>
    <property type="match status" value="1"/>
</dbReference>
<dbReference type="GO" id="GO:0015159">
    <property type="term" value="F:polysaccharide transmembrane transporter activity"/>
    <property type="evidence" value="ECO:0007669"/>
    <property type="project" value="InterPro"/>
</dbReference>
<dbReference type="EMBL" id="PGFJ01000001">
    <property type="protein sequence ID" value="PJJ84044.1"/>
    <property type="molecule type" value="Genomic_DNA"/>
</dbReference>
<sequence length="274" mass="29952">MKHRNLVNHALLLLITTIFLGLCSCSSIKSVKYFADIPDSGKVIKTTQVPFIEPVIQTDDILTISIQSLDPKYTEILSKGALQSSAVANSSAVNSPGSMISGYLVDRSGNIEIPILGSVHVGGLTSEQARELLRSKAAAAGFKDVTVNLRYANFRITVYGEVNKPGTFSMSNEKVTIIDALGLAGDLTIYGRRDNVLLQRQNPDGTREFVRINLNKSDILHSPYYYLRQNDYIYVEPIRTKAVASDAILSRGISITTTVISFVISVLVVIIAKK</sequence>
<protein>
    <submittedName>
        <fullName evidence="5">Polysaccharide export outer membrane protein</fullName>
    </submittedName>
</protein>
<dbReference type="Gene3D" id="3.10.560.10">
    <property type="entry name" value="Outer membrane lipoprotein wza domain like"/>
    <property type="match status" value="1"/>
</dbReference>
<feature type="domain" description="Polysaccharide export protein N-terminal" evidence="3">
    <location>
        <begin position="55"/>
        <end position="149"/>
    </location>
</feature>
<feature type="domain" description="Soluble ligand binding" evidence="4">
    <location>
        <begin position="156"/>
        <end position="207"/>
    </location>
</feature>
<proteinExistence type="predicted"/>
<evidence type="ECO:0000259" key="4">
    <source>
        <dbReference type="Pfam" id="PF10531"/>
    </source>
</evidence>
<keyword evidence="2" id="KW-0472">Membrane</keyword>
<dbReference type="PANTHER" id="PTHR33619:SF3">
    <property type="entry name" value="POLYSACCHARIDE EXPORT PROTEIN GFCE-RELATED"/>
    <property type="match status" value="1"/>
</dbReference>
<keyword evidence="1" id="KW-0732">Signal</keyword>
<dbReference type="AlphaFoldDB" id="A0A2H9VTB3"/>
<keyword evidence="6" id="KW-1185">Reference proteome</keyword>
<dbReference type="OrthoDB" id="662756at2"/>
<dbReference type="PANTHER" id="PTHR33619">
    <property type="entry name" value="POLYSACCHARIDE EXPORT PROTEIN GFCE-RELATED"/>
    <property type="match status" value="1"/>
</dbReference>
<evidence type="ECO:0000259" key="3">
    <source>
        <dbReference type="Pfam" id="PF02563"/>
    </source>
</evidence>
<dbReference type="InterPro" id="IPR019554">
    <property type="entry name" value="Soluble_ligand-bd"/>
</dbReference>
<accession>A0A2H9VTB3</accession>
<evidence type="ECO:0000256" key="1">
    <source>
        <dbReference type="ARBA" id="ARBA00022729"/>
    </source>
</evidence>
<organism evidence="5 6">
    <name type="scientific">Mucilaginibacter auburnensis</name>
    <dbReference type="NCBI Taxonomy" id="1457233"/>
    <lineage>
        <taxon>Bacteria</taxon>
        <taxon>Pseudomonadati</taxon>
        <taxon>Bacteroidota</taxon>
        <taxon>Sphingobacteriia</taxon>
        <taxon>Sphingobacteriales</taxon>
        <taxon>Sphingobacteriaceae</taxon>
        <taxon>Mucilaginibacter</taxon>
    </lineage>
</organism>
<keyword evidence="2" id="KW-1133">Transmembrane helix</keyword>
<gene>
    <name evidence="5" type="ORF">CLV57_1048</name>
</gene>
<dbReference type="InterPro" id="IPR003715">
    <property type="entry name" value="Poly_export_N"/>
</dbReference>
<dbReference type="PROSITE" id="PS51257">
    <property type="entry name" value="PROKAR_LIPOPROTEIN"/>
    <property type="match status" value="1"/>
</dbReference>
<evidence type="ECO:0000313" key="5">
    <source>
        <dbReference type="EMBL" id="PJJ84044.1"/>
    </source>
</evidence>
<dbReference type="Pfam" id="PF02563">
    <property type="entry name" value="Poly_export"/>
    <property type="match status" value="1"/>
</dbReference>